<protein>
    <submittedName>
        <fullName evidence="1">Uncharacterized protein</fullName>
    </submittedName>
</protein>
<reference evidence="1" key="1">
    <citation type="journal article" date="2014" name="Front. Microbiol.">
        <title>High frequency of phylogenetically diverse reductive dehalogenase-homologous genes in deep subseafloor sedimentary metagenomes.</title>
        <authorList>
            <person name="Kawai M."/>
            <person name="Futagami T."/>
            <person name="Toyoda A."/>
            <person name="Takaki Y."/>
            <person name="Nishi S."/>
            <person name="Hori S."/>
            <person name="Arai W."/>
            <person name="Tsubouchi T."/>
            <person name="Morono Y."/>
            <person name="Uchiyama I."/>
            <person name="Ito T."/>
            <person name="Fujiyama A."/>
            <person name="Inagaki F."/>
            <person name="Takami H."/>
        </authorList>
    </citation>
    <scope>NUCLEOTIDE SEQUENCE</scope>
    <source>
        <strain evidence="1">Expedition CK06-06</strain>
    </source>
</reference>
<gene>
    <name evidence="1" type="ORF">S01H4_30077</name>
</gene>
<accession>X1AR95</accession>
<organism evidence="1">
    <name type="scientific">marine sediment metagenome</name>
    <dbReference type="NCBI Taxonomy" id="412755"/>
    <lineage>
        <taxon>unclassified sequences</taxon>
        <taxon>metagenomes</taxon>
        <taxon>ecological metagenomes</taxon>
    </lineage>
</organism>
<sequence length="78" mass="8619">MPRPKGSKNKTKKQPAKKIRKLAVDLDKAQRTAVPISIDSMVEGSVDDEHNQEAESLLDQTADDLDLDMPSYLRGIGL</sequence>
<proteinExistence type="predicted"/>
<comment type="caution">
    <text evidence="1">The sequence shown here is derived from an EMBL/GenBank/DDBJ whole genome shotgun (WGS) entry which is preliminary data.</text>
</comment>
<dbReference type="EMBL" id="BART01015494">
    <property type="protein sequence ID" value="GAG85240.1"/>
    <property type="molecule type" value="Genomic_DNA"/>
</dbReference>
<name>X1AR95_9ZZZZ</name>
<evidence type="ECO:0000313" key="1">
    <source>
        <dbReference type="EMBL" id="GAG85240.1"/>
    </source>
</evidence>
<dbReference type="AlphaFoldDB" id="X1AR95"/>